<dbReference type="AlphaFoldDB" id="A0A1R4AA42"/>
<dbReference type="GeneID" id="24423966"/>
<dbReference type="EMBL" id="FO082872">
    <property type="protein sequence ID" value="SJK85845.1"/>
    <property type="molecule type" value="Genomic_DNA"/>
</dbReference>
<evidence type="ECO:0000313" key="2">
    <source>
        <dbReference type="EMBL" id="SJK85845.1"/>
    </source>
</evidence>
<keyword evidence="3" id="KW-1185">Reference proteome</keyword>
<name>A0A1R4AA42_BABMR</name>
<sequence length="158" mass="17153">MGCAVYTLSINCLLYDNFETSPYNLSKMTLQNKLKEAFLIFDRNGMGTLDKSSALTALHSVGLVLNSETQSKIDAMNMNEFITFGEELAKANTPEKCIQDIITNLTANKKTISVKDFEHVASAISCINAADLKAFLAVVNPNDASVVNPANLLAQLSN</sequence>
<reference evidence="2 3" key="1">
    <citation type="journal article" date="2012" name="Nucleic Acids Res.">
        <title>Sequencing of the smallest Apicomplexan genome from the human pathogen Babesia microti.</title>
        <authorList>
            <person name="Cornillot E."/>
            <person name="Hadj-Kaddour K."/>
            <person name="Dassouli A."/>
            <person name="Noel B."/>
            <person name="Ranwez V."/>
            <person name="Vacherie B."/>
            <person name="Augagneur Y."/>
            <person name="Bres V."/>
            <person name="Duclos A."/>
            <person name="Randazzo S."/>
            <person name="Carcy B."/>
            <person name="Debierre-Grockiego F."/>
            <person name="Delbecq S."/>
            <person name="Moubri-Menage K."/>
            <person name="Shams-Eldin H."/>
            <person name="Usmani-Brown S."/>
            <person name="Bringaud F."/>
            <person name="Wincker P."/>
            <person name="Vivares C.P."/>
            <person name="Schwarz R.T."/>
            <person name="Schetters T.P."/>
            <person name="Krause P.J."/>
            <person name="Gorenflot A."/>
            <person name="Berry V."/>
            <person name="Barbe V."/>
            <person name="Ben Mamoun C."/>
        </authorList>
    </citation>
    <scope>NUCLEOTIDE SEQUENCE [LARGE SCALE GENOMIC DNA]</scope>
    <source>
        <strain evidence="2 3">RI</strain>
    </source>
</reference>
<protein>
    <recommendedName>
        <fullName evidence="1">EF-hand domain-containing protein</fullName>
    </recommendedName>
</protein>
<accession>A0A1R4AA42</accession>
<dbReference type="GO" id="GO:0005509">
    <property type="term" value="F:calcium ion binding"/>
    <property type="evidence" value="ECO:0007669"/>
    <property type="project" value="InterPro"/>
</dbReference>
<gene>
    <name evidence="2" type="ORF">BMR1_02g00885</name>
</gene>
<dbReference type="InterPro" id="IPR002048">
    <property type="entry name" value="EF_hand_dom"/>
</dbReference>
<reference evidence="2 3" key="2">
    <citation type="journal article" date="2013" name="PLoS ONE">
        <title>Whole genome mapping and re-organization of the nuclear and mitochondrial genomes of Babesia microti isolates.</title>
        <authorList>
            <person name="Cornillot E."/>
            <person name="Dassouli A."/>
            <person name="Garg A."/>
            <person name="Pachikara N."/>
            <person name="Randazzo S."/>
            <person name="Depoix D."/>
            <person name="Carcy B."/>
            <person name="Delbecq S."/>
            <person name="Frutos R."/>
            <person name="Silva J.C."/>
            <person name="Sutton R."/>
            <person name="Krause P.J."/>
            <person name="Mamoun C.B."/>
        </authorList>
    </citation>
    <scope>NUCLEOTIDE SEQUENCE [LARGE SCALE GENOMIC DNA]</scope>
    <source>
        <strain evidence="2 3">RI</strain>
    </source>
</reference>
<dbReference type="KEGG" id="bmic:BMR1_02g00885"/>
<dbReference type="Gene3D" id="1.10.238.10">
    <property type="entry name" value="EF-hand"/>
    <property type="match status" value="1"/>
</dbReference>
<dbReference type="InterPro" id="IPR011992">
    <property type="entry name" value="EF-hand-dom_pair"/>
</dbReference>
<dbReference type="VEuPathDB" id="PiroplasmaDB:BMR1_02g00885"/>
<dbReference type="SUPFAM" id="SSF47473">
    <property type="entry name" value="EF-hand"/>
    <property type="match status" value="1"/>
</dbReference>
<organism evidence="2 3">
    <name type="scientific">Babesia microti (strain RI)</name>
    <dbReference type="NCBI Taxonomy" id="1133968"/>
    <lineage>
        <taxon>Eukaryota</taxon>
        <taxon>Sar</taxon>
        <taxon>Alveolata</taxon>
        <taxon>Apicomplexa</taxon>
        <taxon>Aconoidasida</taxon>
        <taxon>Piroplasmida</taxon>
        <taxon>Babesiidae</taxon>
        <taxon>Babesia</taxon>
    </lineage>
</organism>
<reference evidence="2 3" key="3">
    <citation type="journal article" date="2016" name="Sci. Rep.">
        <title>Genome-wide diversity and gene expression profiling of Babesia microti isolates identify polymorphic genes that mediate host-pathogen interactions.</title>
        <authorList>
            <person name="Silva J.C."/>
            <person name="Cornillot E."/>
            <person name="McCracken C."/>
            <person name="Usmani-Brown S."/>
            <person name="Dwivedi A."/>
            <person name="Ifeonu O.O."/>
            <person name="Crabtree J."/>
            <person name="Gotia H.T."/>
            <person name="Virji A.Z."/>
            <person name="Reynes C."/>
            <person name="Colinge J."/>
            <person name="Kumar V."/>
            <person name="Lawres L."/>
            <person name="Pazzi J.E."/>
            <person name="Pablo J.V."/>
            <person name="Hung C."/>
            <person name="Brancato J."/>
            <person name="Kumari P."/>
            <person name="Orvis J."/>
            <person name="Tretina K."/>
            <person name="Chibucos M."/>
            <person name="Ott S."/>
            <person name="Sadzewicz L."/>
            <person name="Sengamalay N."/>
            <person name="Shetty A.C."/>
            <person name="Su Q."/>
            <person name="Tallon L."/>
            <person name="Fraser C.M."/>
            <person name="Frutos R."/>
            <person name="Molina D.M."/>
            <person name="Krause P.J."/>
            <person name="Ben Mamoun C."/>
        </authorList>
    </citation>
    <scope>NUCLEOTIDE SEQUENCE [LARGE SCALE GENOMIC DNA]</scope>
    <source>
        <strain evidence="2 3">RI</strain>
    </source>
</reference>
<feature type="domain" description="EF-hand" evidence="1">
    <location>
        <begin position="29"/>
        <end position="64"/>
    </location>
</feature>
<dbReference type="PROSITE" id="PS50222">
    <property type="entry name" value="EF_HAND_2"/>
    <property type="match status" value="1"/>
</dbReference>
<dbReference type="Proteomes" id="UP000002899">
    <property type="component" value="Chromosome II"/>
</dbReference>
<dbReference type="RefSeq" id="XP_012647951.2">
    <property type="nucleotide sequence ID" value="XM_012792497.2"/>
</dbReference>
<evidence type="ECO:0000313" key="3">
    <source>
        <dbReference type="Proteomes" id="UP000002899"/>
    </source>
</evidence>
<evidence type="ECO:0000259" key="1">
    <source>
        <dbReference type="PROSITE" id="PS50222"/>
    </source>
</evidence>
<proteinExistence type="predicted"/>